<dbReference type="EMBL" id="LNVX01000218">
    <property type="protein sequence ID" value="OEG71370.1"/>
    <property type="molecule type" value="Genomic_DNA"/>
</dbReference>
<gene>
    <name evidence="1" type="ORF">ATZ36_14715</name>
</gene>
<name>A0A1E5ILK6_ENDTX</name>
<evidence type="ECO:0000313" key="2">
    <source>
        <dbReference type="Proteomes" id="UP000095237"/>
    </source>
</evidence>
<accession>A0A1E5ILK6</accession>
<protein>
    <submittedName>
        <fullName evidence="1">Uncharacterized protein</fullName>
    </submittedName>
</protein>
<comment type="caution">
    <text evidence="1">The sequence shown here is derived from an EMBL/GenBank/DDBJ whole genome shotgun (WGS) entry which is preliminary data.</text>
</comment>
<sequence>MLSEYKLRNGKRRCYYIFYSAVLSDRQHFFFSNTSGIVLLSQKMGSESSKTIFIKTEKLVFNSEENEIFNGNSMELIPKIDTD</sequence>
<reference evidence="1 2" key="1">
    <citation type="submission" date="2015-11" db="EMBL/GenBank/DDBJ databases">
        <title>Evidence for parallel genomic evolution in an endosymbiosis of termite gut flagellates.</title>
        <authorList>
            <person name="Zheng H."/>
        </authorList>
    </citation>
    <scope>NUCLEOTIDE SEQUENCE [LARGE SCALE GENOMIC DNA]</scope>
    <source>
        <strain evidence="1 2">CET450</strain>
    </source>
</reference>
<keyword evidence="2" id="KW-1185">Reference proteome</keyword>
<proteinExistence type="predicted"/>
<organism evidence="1 2">
    <name type="scientific">Endomicrobium trichonymphae</name>
    <dbReference type="NCBI Taxonomy" id="1408204"/>
    <lineage>
        <taxon>Bacteria</taxon>
        <taxon>Pseudomonadati</taxon>
        <taxon>Elusimicrobiota</taxon>
        <taxon>Endomicrobiia</taxon>
        <taxon>Endomicrobiales</taxon>
        <taxon>Endomicrobiaceae</taxon>
        <taxon>Candidatus Endomicrobiellum</taxon>
    </lineage>
</organism>
<dbReference type="AlphaFoldDB" id="A0A1E5ILK6"/>
<dbReference type="Proteomes" id="UP000095237">
    <property type="component" value="Unassembled WGS sequence"/>
</dbReference>
<evidence type="ECO:0000313" key="1">
    <source>
        <dbReference type="EMBL" id="OEG71370.1"/>
    </source>
</evidence>